<dbReference type="RefSeq" id="WP_032078512.1">
    <property type="nucleotide sequence ID" value="NZ_CP020953.1"/>
</dbReference>
<organism evidence="1 2">
    <name type="scientific">Clostridium drakei</name>
    <dbReference type="NCBI Taxonomy" id="332101"/>
    <lineage>
        <taxon>Bacteria</taxon>
        <taxon>Bacillati</taxon>
        <taxon>Bacillota</taxon>
        <taxon>Clostridia</taxon>
        <taxon>Eubacteriales</taxon>
        <taxon>Clostridiaceae</taxon>
        <taxon>Clostridium</taxon>
    </lineage>
</organism>
<reference evidence="2" key="1">
    <citation type="submission" date="2017-04" db="EMBL/GenBank/DDBJ databases">
        <authorList>
            <person name="Song Y."/>
            <person name="Cho B.-K."/>
        </authorList>
    </citation>
    <scope>NUCLEOTIDE SEQUENCE [LARGE SCALE GENOMIC DNA]</scope>
    <source>
        <strain evidence="2">SL1</strain>
    </source>
</reference>
<evidence type="ECO:0000313" key="2">
    <source>
        <dbReference type="Proteomes" id="UP000244910"/>
    </source>
</evidence>
<dbReference type="EMBL" id="CP020953">
    <property type="protein sequence ID" value="AWI03207.1"/>
    <property type="molecule type" value="Genomic_DNA"/>
</dbReference>
<dbReference type="KEGG" id="cdrk:B9W14_01410"/>
<evidence type="ECO:0000313" key="1">
    <source>
        <dbReference type="EMBL" id="AWI03207.1"/>
    </source>
</evidence>
<accession>A0A2U8DKI4</accession>
<sequence>MVVKDAAFSSEEIGNHDYLKIPEIVEDICVCFEKIYGINLYISNSKSMIVIPAMTQRQSLFQKDQLLKLKK</sequence>
<name>A0A2U8DKI4_9CLOT</name>
<dbReference type="Proteomes" id="UP000244910">
    <property type="component" value="Chromosome"/>
</dbReference>
<protein>
    <submittedName>
        <fullName evidence="1">Uncharacterized protein</fullName>
    </submittedName>
</protein>
<keyword evidence="2" id="KW-1185">Reference proteome</keyword>
<gene>
    <name evidence="1" type="ORF">B9W14_01410</name>
</gene>
<proteinExistence type="predicted"/>
<dbReference type="OrthoDB" id="7058177at2"/>
<dbReference type="AlphaFoldDB" id="A0A2U8DKI4"/>